<dbReference type="SUPFAM" id="SSF55729">
    <property type="entry name" value="Acyl-CoA N-acyltransferases (Nat)"/>
    <property type="match status" value="1"/>
</dbReference>
<dbReference type="InterPro" id="IPR036628">
    <property type="entry name" value="Clp_N_dom_sf"/>
</dbReference>
<evidence type="ECO:0000313" key="3">
    <source>
        <dbReference type="Proteomes" id="UP001500866"/>
    </source>
</evidence>
<dbReference type="Pfam" id="PF02861">
    <property type="entry name" value="Clp_N"/>
    <property type="match status" value="1"/>
</dbReference>
<dbReference type="InterPro" id="IPR016181">
    <property type="entry name" value="Acyl_CoA_acyltransferase"/>
</dbReference>
<name>A0ABP3QSM5_9BACI</name>
<dbReference type="Pfam" id="PF00583">
    <property type="entry name" value="Acetyltransf_1"/>
    <property type="match status" value="1"/>
</dbReference>
<evidence type="ECO:0000313" key="2">
    <source>
        <dbReference type="EMBL" id="GAA0596572.1"/>
    </source>
</evidence>
<feature type="domain" description="N-acetyltransferase" evidence="1">
    <location>
        <begin position="160"/>
        <end position="283"/>
    </location>
</feature>
<protein>
    <submittedName>
        <fullName evidence="2">GNAT family N-acetyltransferase</fullName>
    </submittedName>
</protein>
<dbReference type="Proteomes" id="UP001500866">
    <property type="component" value="Unassembled WGS sequence"/>
</dbReference>
<gene>
    <name evidence="2" type="ORF">GCM10009001_10880</name>
</gene>
<organism evidence="2 3">
    <name type="scientific">Virgibacillus siamensis</name>
    <dbReference type="NCBI Taxonomy" id="480071"/>
    <lineage>
        <taxon>Bacteria</taxon>
        <taxon>Bacillati</taxon>
        <taxon>Bacillota</taxon>
        <taxon>Bacilli</taxon>
        <taxon>Bacillales</taxon>
        <taxon>Bacillaceae</taxon>
        <taxon>Virgibacillus</taxon>
    </lineage>
</organism>
<accession>A0ABP3QSM5</accession>
<comment type="caution">
    <text evidence="2">The sequence shown here is derived from an EMBL/GenBank/DDBJ whole genome shotgun (WGS) entry which is preliminary data.</text>
</comment>
<reference evidence="3" key="1">
    <citation type="journal article" date="2019" name="Int. J. Syst. Evol. Microbiol.">
        <title>The Global Catalogue of Microorganisms (GCM) 10K type strain sequencing project: providing services to taxonomists for standard genome sequencing and annotation.</title>
        <authorList>
            <consortium name="The Broad Institute Genomics Platform"/>
            <consortium name="The Broad Institute Genome Sequencing Center for Infectious Disease"/>
            <person name="Wu L."/>
            <person name="Ma J."/>
        </authorList>
    </citation>
    <scope>NUCLEOTIDE SEQUENCE [LARGE SCALE GENOMIC DNA]</scope>
    <source>
        <strain evidence="3">JCM 15395</strain>
    </source>
</reference>
<dbReference type="Gene3D" id="3.40.630.30">
    <property type="match status" value="1"/>
</dbReference>
<dbReference type="SUPFAM" id="SSF81923">
    <property type="entry name" value="Double Clp-N motif"/>
    <property type="match status" value="1"/>
</dbReference>
<sequence>MDNMKVTDRLSRIMRNAESEAQQSTNKILKPIHLLIACFYEKTGALGEVSLKCSLDAASLRAKVEDTKYNSNQNIAESPLFNVSVTEEVINVFEVAIGIMNRYNQVYLNEGHVLKSLIKANFIDEFLTDYNKEIIATLGTTSRDMITHLGHYIFPTISFQGVHKVKHNQVDELVKYVERNFSYEWSQTIKDGFKSRNPSMYIALNNEEEIIGFAAFDVYKNKKCYFGPMGVSEPNRISGIGYSLLHHCLKDMKEIGYEYAIIGGAGPIEFYEKACNAVVIPSA</sequence>
<evidence type="ECO:0000259" key="1">
    <source>
        <dbReference type="PROSITE" id="PS51186"/>
    </source>
</evidence>
<dbReference type="EMBL" id="BAAADS010000006">
    <property type="protein sequence ID" value="GAA0596572.1"/>
    <property type="molecule type" value="Genomic_DNA"/>
</dbReference>
<dbReference type="Gene3D" id="1.10.1780.10">
    <property type="entry name" value="Clp, N-terminal domain"/>
    <property type="match status" value="1"/>
</dbReference>
<dbReference type="PROSITE" id="PS51186">
    <property type="entry name" value="GNAT"/>
    <property type="match status" value="1"/>
</dbReference>
<keyword evidence="3" id="KW-1185">Reference proteome</keyword>
<proteinExistence type="predicted"/>
<dbReference type="InterPro" id="IPR000182">
    <property type="entry name" value="GNAT_dom"/>
</dbReference>
<dbReference type="InterPro" id="IPR004176">
    <property type="entry name" value="Clp_R_N"/>
</dbReference>